<dbReference type="PANTHER" id="PTHR43877">
    <property type="entry name" value="AMINOALKYLPHOSPHONATE N-ACETYLTRANSFERASE-RELATED-RELATED"/>
    <property type="match status" value="1"/>
</dbReference>
<dbReference type="InterPro" id="IPR050832">
    <property type="entry name" value="Bact_Acetyltransf"/>
</dbReference>
<name>A0ABR7ME32_9BACT</name>
<dbReference type="Gene3D" id="3.40.630.30">
    <property type="match status" value="1"/>
</dbReference>
<comment type="caution">
    <text evidence="4">The sequence shown here is derived from an EMBL/GenBank/DDBJ whole genome shotgun (WGS) entry which is preliminary data.</text>
</comment>
<dbReference type="CDD" id="cd04301">
    <property type="entry name" value="NAT_SF"/>
    <property type="match status" value="1"/>
</dbReference>
<dbReference type="RefSeq" id="WP_187317642.1">
    <property type="nucleotide sequence ID" value="NZ_JACSCY010000001.1"/>
</dbReference>
<dbReference type="InterPro" id="IPR016181">
    <property type="entry name" value="Acyl_CoA_acyltransferase"/>
</dbReference>
<evidence type="ECO:0000259" key="3">
    <source>
        <dbReference type="PROSITE" id="PS51186"/>
    </source>
</evidence>
<accession>A0ABR7ME32</accession>
<keyword evidence="2" id="KW-0012">Acyltransferase</keyword>
<dbReference type="SUPFAM" id="SSF55729">
    <property type="entry name" value="Acyl-CoA N-acyltransferases (Nat)"/>
    <property type="match status" value="1"/>
</dbReference>
<dbReference type="Proteomes" id="UP000622017">
    <property type="component" value="Unassembled WGS sequence"/>
</dbReference>
<organism evidence="4 5">
    <name type="scientific">Hymenobacter citatus</name>
    <dbReference type="NCBI Taxonomy" id="2763506"/>
    <lineage>
        <taxon>Bacteria</taxon>
        <taxon>Pseudomonadati</taxon>
        <taxon>Bacteroidota</taxon>
        <taxon>Cytophagia</taxon>
        <taxon>Cytophagales</taxon>
        <taxon>Hymenobacteraceae</taxon>
        <taxon>Hymenobacter</taxon>
    </lineage>
</organism>
<dbReference type="Pfam" id="PF00583">
    <property type="entry name" value="Acetyltransf_1"/>
    <property type="match status" value="1"/>
</dbReference>
<protein>
    <submittedName>
        <fullName evidence="4">GNAT family N-acetyltransferase</fullName>
    </submittedName>
</protein>
<evidence type="ECO:0000313" key="4">
    <source>
        <dbReference type="EMBL" id="MBC6609315.1"/>
    </source>
</evidence>
<feature type="domain" description="N-acetyltransferase" evidence="3">
    <location>
        <begin position="5"/>
        <end position="162"/>
    </location>
</feature>
<evidence type="ECO:0000256" key="1">
    <source>
        <dbReference type="ARBA" id="ARBA00022679"/>
    </source>
</evidence>
<gene>
    <name evidence="4" type="ORF">H8B15_00155</name>
</gene>
<evidence type="ECO:0000256" key="2">
    <source>
        <dbReference type="ARBA" id="ARBA00023315"/>
    </source>
</evidence>
<reference evidence="4 5" key="1">
    <citation type="submission" date="2020-08" db="EMBL/GenBank/DDBJ databases">
        <title>Hymenobacter sp.</title>
        <authorList>
            <person name="Kim M.K."/>
        </authorList>
    </citation>
    <scope>NUCLEOTIDE SEQUENCE [LARGE SCALE GENOMIC DNA]</scope>
    <source>
        <strain evidence="4 5">BT507</strain>
    </source>
</reference>
<evidence type="ECO:0000313" key="5">
    <source>
        <dbReference type="Proteomes" id="UP000622017"/>
    </source>
</evidence>
<keyword evidence="5" id="KW-1185">Reference proteome</keyword>
<dbReference type="EMBL" id="JACSCY010000001">
    <property type="protein sequence ID" value="MBC6609315.1"/>
    <property type="molecule type" value="Genomic_DNA"/>
</dbReference>
<dbReference type="PROSITE" id="PS51186">
    <property type="entry name" value="GNAT"/>
    <property type="match status" value="1"/>
</dbReference>
<dbReference type="InterPro" id="IPR000182">
    <property type="entry name" value="GNAT_dom"/>
</dbReference>
<sequence>MAPTLSFVPATPTDIPELEHLVNQAYRGDASRQGWTTEADLLDGTRIDAAELRQLLATPGATILTARDATGVLIACAYLQIQMPRLYLGMLSVQPTLQAQGVGRQLLQAAEQHARQHGCHQVKITVISDRTELLAWYERHGYRRTGATEHFPTDTRFGVPRKPLILLVLEKQLA</sequence>
<keyword evidence="1" id="KW-0808">Transferase</keyword>
<proteinExistence type="predicted"/>